<dbReference type="CDD" id="cd06661">
    <property type="entry name" value="GGCT_like"/>
    <property type="match status" value="1"/>
</dbReference>
<dbReference type="GO" id="GO:0005737">
    <property type="term" value="C:cytoplasm"/>
    <property type="evidence" value="ECO:0007669"/>
    <property type="project" value="TreeGrafter"/>
</dbReference>
<dbReference type="InterPro" id="IPR013024">
    <property type="entry name" value="GGCT-like"/>
</dbReference>
<evidence type="ECO:0000313" key="3">
    <source>
        <dbReference type="EMBL" id="ANN80659.1"/>
    </source>
</evidence>
<dbReference type="GO" id="GO:0006751">
    <property type="term" value="P:glutathione catabolic process"/>
    <property type="evidence" value="ECO:0007669"/>
    <property type="project" value="InterPro"/>
</dbReference>
<reference evidence="3 4" key="1">
    <citation type="submission" date="2016-06" db="EMBL/GenBank/DDBJ databases">
        <title>Complete genome sequences of Bordetella bronchialis and Bordetella flabilis.</title>
        <authorList>
            <person name="LiPuma J.J."/>
            <person name="Spilker T."/>
        </authorList>
    </citation>
    <scope>NUCLEOTIDE SEQUENCE [LARGE SCALE GENOMIC DNA]</scope>
    <source>
        <strain evidence="3 4">AU10664</strain>
    </source>
</reference>
<gene>
    <name evidence="3" type="ORF">BAU07_21115</name>
</gene>
<dbReference type="Proteomes" id="UP000091926">
    <property type="component" value="Chromosome"/>
</dbReference>
<dbReference type="PANTHER" id="PTHR12192">
    <property type="entry name" value="CATION TRANSPORT PROTEIN CHAC-RELATED"/>
    <property type="match status" value="1"/>
</dbReference>
<name>A0A193GMU2_9BORD</name>
<protein>
    <recommendedName>
        <fullName evidence="1">glutathione-specific gamma-glutamylcyclotransferase</fullName>
        <ecNumber evidence="1">4.3.2.7</ecNumber>
    </recommendedName>
</protein>
<evidence type="ECO:0000256" key="1">
    <source>
        <dbReference type="ARBA" id="ARBA00012344"/>
    </source>
</evidence>
<keyword evidence="4" id="KW-1185">Reference proteome</keyword>
<dbReference type="KEGG" id="bfz:BAU07_21115"/>
<dbReference type="AlphaFoldDB" id="A0A193GMU2"/>
<proteinExistence type="predicted"/>
<evidence type="ECO:0000256" key="2">
    <source>
        <dbReference type="ARBA" id="ARBA00023239"/>
    </source>
</evidence>
<dbReference type="InterPro" id="IPR006840">
    <property type="entry name" value="ChaC"/>
</dbReference>
<dbReference type="PANTHER" id="PTHR12192:SF2">
    <property type="entry name" value="GLUTATHIONE-SPECIFIC GAMMA-GLUTAMYLCYCLOTRANSFERASE 2"/>
    <property type="match status" value="1"/>
</dbReference>
<dbReference type="Pfam" id="PF04752">
    <property type="entry name" value="ChaC"/>
    <property type="match status" value="1"/>
</dbReference>
<dbReference type="GO" id="GO:0061928">
    <property type="term" value="F:glutathione specific gamma-glutamylcyclotransferase activity"/>
    <property type="evidence" value="ECO:0007669"/>
    <property type="project" value="UniProtKB-EC"/>
</dbReference>
<dbReference type="EMBL" id="CP016172">
    <property type="protein sequence ID" value="ANN80659.1"/>
    <property type="molecule type" value="Genomic_DNA"/>
</dbReference>
<dbReference type="EC" id="4.3.2.7" evidence="1"/>
<sequence>MPLDAVPPDAGPTGGAGLPFRLWTAQERQASMETALRHWREGEDVWVFGYGSLIWRPEFDYEGRRLATLRGYHRALCLWSRVNRGTPESPGLVFALDRGGSCRGVVYRLPGAVVPRFFPALWQREMSTGAYLPRWLSCQTEAGTVKALVFVMNRSNPAYIPALPEAEILAIVRRASGRYGPCIDYVLHTAEALHAAGIHDARLARVAGLLAAQRHTLPEG</sequence>
<dbReference type="Gene3D" id="3.10.490.10">
    <property type="entry name" value="Gamma-glutamyl cyclotransferase-like"/>
    <property type="match status" value="1"/>
</dbReference>
<dbReference type="InterPro" id="IPR036568">
    <property type="entry name" value="GGCT-like_sf"/>
</dbReference>
<dbReference type="GO" id="GO:0016740">
    <property type="term" value="F:transferase activity"/>
    <property type="evidence" value="ECO:0007669"/>
    <property type="project" value="UniProtKB-KW"/>
</dbReference>
<dbReference type="STRING" id="463014.BAU07_21115"/>
<accession>A0A193GMU2</accession>
<organism evidence="3 4">
    <name type="scientific">Bordetella flabilis</name>
    <dbReference type="NCBI Taxonomy" id="463014"/>
    <lineage>
        <taxon>Bacteria</taxon>
        <taxon>Pseudomonadati</taxon>
        <taxon>Pseudomonadota</taxon>
        <taxon>Betaproteobacteria</taxon>
        <taxon>Burkholderiales</taxon>
        <taxon>Alcaligenaceae</taxon>
        <taxon>Bordetella</taxon>
    </lineage>
</organism>
<keyword evidence="3" id="KW-0808">Transferase</keyword>
<dbReference type="SUPFAM" id="SSF110857">
    <property type="entry name" value="Gamma-glutamyl cyclotransferase-like"/>
    <property type="match status" value="1"/>
</dbReference>
<evidence type="ECO:0000313" key="4">
    <source>
        <dbReference type="Proteomes" id="UP000091926"/>
    </source>
</evidence>
<keyword evidence="2" id="KW-0456">Lyase</keyword>